<dbReference type="Proteomes" id="UP000243459">
    <property type="component" value="Chromosome 2"/>
</dbReference>
<dbReference type="Pfam" id="PF02365">
    <property type="entry name" value="NAM"/>
    <property type="match status" value="1"/>
</dbReference>
<dbReference type="SUPFAM" id="SSF101941">
    <property type="entry name" value="NAC domain"/>
    <property type="match status" value="1"/>
</dbReference>
<accession>A0A5P1FJA5</accession>
<keyword evidence="4" id="KW-0539">Nucleus</keyword>
<keyword evidence="1" id="KW-0805">Transcription regulation</keyword>
<dbReference type="PANTHER" id="PTHR31719">
    <property type="entry name" value="NAC TRANSCRIPTION FACTOR 56"/>
    <property type="match status" value="1"/>
</dbReference>
<feature type="region of interest" description="Disordered" evidence="5">
    <location>
        <begin position="183"/>
        <end position="217"/>
    </location>
</feature>
<evidence type="ECO:0000256" key="5">
    <source>
        <dbReference type="SAM" id="MobiDB-lite"/>
    </source>
</evidence>
<reference evidence="8" key="1">
    <citation type="journal article" date="2017" name="Nat. Commun.">
        <title>The asparagus genome sheds light on the origin and evolution of a young Y chromosome.</title>
        <authorList>
            <person name="Harkess A."/>
            <person name="Zhou J."/>
            <person name="Xu C."/>
            <person name="Bowers J.E."/>
            <person name="Van der Hulst R."/>
            <person name="Ayyampalayam S."/>
            <person name="Mercati F."/>
            <person name="Riccardi P."/>
            <person name="McKain M.R."/>
            <person name="Kakrana A."/>
            <person name="Tang H."/>
            <person name="Ray J."/>
            <person name="Groenendijk J."/>
            <person name="Arikit S."/>
            <person name="Mathioni S.M."/>
            <person name="Nakano M."/>
            <person name="Shan H."/>
            <person name="Telgmann-Rauber A."/>
            <person name="Kanno A."/>
            <person name="Yue Z."/>
            <person name="Chen H."/>
            <person name="Li W."/>
            <person name="Chen Y."/>
            <person name="Xu X."/>
            <person name="Zhang Y."/>
            <person name="Luo S."/>
            <person name="Chen H."/>
            <person name="Gao J."/>
            <person name="Mao Z."/>
            <person name="Pires J.C."/>
            <person name="Luo M."/>
            <person name="Kudrna D."/>
            <person name="Wing R.A."/>
            <person name="Meyers B.C."/>
            <person name="Yi K."/>
            <person name="Kong H."/>
            <person name="Lavrijsen P."/>
            <person name="Sunseri F."/>
            <person name="Falavigna A."/>
            <person name="Ye Y."/>
            <person name="Leebens-Mack J.H."/>
            <person name="Chen G."/>
        </authorList>
    </citation>
    <scope>NUCLEOTIDE SEQUENCE [LARGE SCALE GENOMIC DNA]</scope>
    <source>
        <strain evidence="8">cv. DH0086</strain>
    </source>
</reference>
<dbReference type="AlphaFoldDB" id="A0A5P1FJA5"/>
<evidence type="ECO:0000256" key="3">
    <source>
        <dbReference type="ARBA" id="ARBA00023163"/>
    </source>
</evidence>
<feature type="domain" description="NAC" evidence="6">
    <location>
        <begin position="5"/>
        <end position="160"/>
    </location>
</feature>
<dbReference type="GO" id="GO:0003677">
    <property type="term" value="F:DNA binding"/>
    <property type="evidence" value="ECO:0007669"/>
    <property type="project" value="UniProtKB-KW"/>
</dbReference>
<evidence type="ECO:0000259" key="6">
    <source>
        <dbReference type="PROSITE" id="PS51005"/>
    </source>
</evidence>
<keyword evidence="2" id="KW-0238">DNA-binding</keyword>
<dbReference type="Gene3D" id="2.170.150.80">
    <property type="entry name" value="NAC domain"/>
    <property type="match status" value="1"/>
</dbReference>
<organism evidence="7 8">
    <name type="scientific">Asparagus officinalis</name>
    <name type="common">Garden asparagus</name>
    <dbReference type="NCBI Taxonomy" id="4686"/>
    <lineage>
        <taxon>Eukaryota</taxon>
        <taxon>Viridiplantae</taxon>
        <taxon>Streptophyta</taxon>
        <taxon>Embryophyta</taxon>
        <taxon>Tracheophyta</taxon>
        <taxon>Spermatophyta</taxon>
        <taxon>Magnoliopsida</taxon>
        <taxon>Liliopsida</taxon>
        <taxon>Asparagales</taxon>
        <taxon>Asparagaceae</taxon>
        <taxon>Asparagoideae</taxon>
        <taxon>Asparagus</taxon>
    </lineage>
</organism>
<evidence type="ECO:0000256" key="2">
    <source>
        <dbReference type="ARBA" id="ARBA00023125"/>
    </source>
</evidence>
<dbReference type="InterPro" id="IPR003441">
    <property type="entry name" value="NAC-dom"/>
</dbReference>
<evidence type="ECO:0000256" key="4">
    <source>
        <dbReference type="ARBA" id="ARBA00023242"/>
    </source>
</evidence>
<dbReference type="EMBL" id="CM007382">
    <property type="protein sequence ID" value="ONK78455.1"/>
    <property type="molecule type" value="Genomic_DNA"/>
</dbReference>
<gene>
    <name evidence="7" type="ORF">A4U43_C02F18960</name>
</gene>
<feature type="compositionally biased region" description="Low complexity" evidence="5">
    <location>
        <begin position="320"/>
        <end position="330"/>
    </location>
</feature>
<feature type="compositionally biased region" description="Low complexity" evidence="5">
    <location>
        <begin position="207"/>
        <end position="217"/>
    </location>
</feature>
<evidence type="ECO:0000313" key="7">
    <source>
        <dbReference type="EMBL" id="ONK78455.1"/>
    </source>
</evidence>
<dbReference type="OMA" id="TNDAYFN"/>
<dbReference type="Gramene" id="ONK78455">
    <property type="protein sequence ID" value="ONK78455"/>
    <property type="gene ID" value="A4U43_C02F18960"/>
</dbReference>
<sequence>MAMLPYPGIQFKPSDDLLLTFYLPKKIAGGRDSLEIPSYLICDFDVYSTEPWNLPARDFRYLTDNKDMLFFSPRHAISSRKGTAKNVKRTAGCGFWNGKGKEQDVFCGSRRVGYKTPLTFVSTEGGKRRNTNWIMHEFHLKPAQNSNKFESMVICRIHKKKTKEDREGGADANSGVAAFIEQEEQGTASAATHVEERPLKRKRVEASSSLPPSSSSLPAFLPCKEAEAFDRLISTMDEKRHTVFEQEEEVDGRQVTEMLLKEHEAMTNHFKAAAESGAATSICEQAATYVEDRLLKRKWVEGCSNFHDTEKTSTVNTEAPSQPSSSSPYLSSTWVCAPALDSYEASSSLIDILPPTSQDHWTWEDLEIDVGTVSYLDELMECFSDS</sequence>
<dbReference type="OrthoDB" id="696608at2759"/>
<name>A0A5P1FJA5_ASPOF</name>
<dbReference type="InterPro" id="IPR036093">
    <property type="entry name" value="NAC_dom_sf"/>
</dbReference>
<keyword evidence="3" id="KW-0804">Transcription</keyword>
<dbReference type="GO" id="GO:0006355">
    <property type="term" value="P:regulation of DNA-templated transcription"/>
    <property type="evidence" value="ECO:0007669"/>
    <property type="project" value="InterPro"/>
</dbReference>
<proteinExistence type="predicted"/>
<evidence type="ECO:0000313" key="8">
    <source>
        <dbReference type="Proteomes" id="UP000243459"/>
    </source>
</evidence>
<keyword evidence="8" id="KW-1185">Reference proteome</keyword>
<feature type="region of interest" description="Disordered" evidence="5">
    <location>
        <begin position="310"/>
        <end position="330"/>
    </location>
</feature>
<evidence type="ECO:0000256" key="1">
    <source>
        <dbReference type="ARBA" id="ARBA00023015"/>
    </source>
</evidence>
<dbReference type="PROSITE" id="PS51005">
    <property type="entry name" value="NAC"/>
    <property type="match status" value="1"/>
</dbReference>
<protein>
    <recommendedName>
        <fullName evidence="6">NAC domain-containing protein</fullName>
    </recommendedName>
</protein>
<dbReference type="PANTHER" id="PTHR31719:SF43">
    <property type="entry name" value="NAC TRANSCRIPTION FACTOR 56"/>
    <property type="match status" value="1"/>
</dbReference>